<comment type="similarity">
    <text evidence="2">Belongs to the poly(ADP-ribose) glycohydrolase family.</text>
</comment>
<dbReference type="Pfam" id="PF19055">
    <property type="entry name" value="ABC2_membrane_7"/>
    <property type="match status" value="1"/>
</dbReference>
<dbReference type="PANTHER" id="PTHR12837">
    <property type="entry name" value="POLY ADP-RIBOSE GLYCOHYDROLASE"/>
    <property type="match status" value="1"/>
</dbReference>
<feature type="active site" evidence="9">
    <location>
        <position position="609"/>
    </location>
</feature>
<keyword evidence="8" id="KW-0472">Membrane</keyword>
<feature type="binding site" evidence="10">
    <location>
        <position position="667"/>
    </location>
    <ligand>
        <name>substrate</name>
    </ligand>
</feature>
<feature type="active site" evidence="9">
    <location>
        <position position="628"/>
    </location>
</feature>
<dbReference type="InterPro" id="IPR003439">
    <property type="entry name" value="ABC_transporter-like_ATP-bd"/>
</dbReference>
<protein>
    <recommendedName>
        <fullName evidence="3">poly(ADP-ribose) glycohydrolase</fullName>
        <ecNumber evidence="3">3.2.1.143</ecNumber>
    </recommendedName>
</protein>
<dbReference type="GO" id="GO:0005524">
    <property type="term" value="F:ATP binding"/>
    <property type="evidence" value="ECO:0007669"/>
    <property type="project" value="InterPro"/>
</dbReference>
<dbReference type="GO" id="GO:0004649">
    <property type="term" value="F:poly(ADP-ribose) glycohydrolase activity"/>
    <property type="evidence" value="ECO:0007669"/>
    <property type="project" value="UniProtKB-EC"/>
</dbReference>
<feature type="compositionally biased region" description="Basic and acidic residues" evidence="11">
    <location>
        <begin position="1043"/>
        <end position="1058"/>
    </location>
</feature>
<name>A0AAN9TMC8_9HEMI</name>
<dbReference type="GO" id="GO:0006282">
    <property type="term" value="P:regulation of DNA repair"/>
    <property type="evidence" value="ECO:0007669"/>
    <property type="project" value="InterPro"/>
</dbReference>
<dbReference type="PROSITE" id="PS50893">
    <property type="entry name" value="ABC_TRANSPORTER_2"/>
    <property type="match status" value="1"/>
</dbReference>
<dbReference type="Pfam" id="PF00005">
    <property type="entry name" value="ABC_tran"/>
    <property type="match status" value="1"/>
</dbReference>
<evidence type="ECO:0000256" key="4">
    <source>
        <dbReference type="ARBA" id="ARBA00022448"/>
    </source>
</evidence>
<keyword evidence="7" id="KW-1133">Transmembrane helix</keyword>
<dbReference type="Pfam" id="PF05028">
    <property type="entry name" value="PARG_cat_C"/>
    <property type="match status" value="1"/>
</dbReference>
<evidence type="ECO:0000256" key="10">
    <source>
        <dbReference type="PIRSR" id="PIRSR607724-2"/>
    </source>
</evidence>
<evidence type="ECO:0000256" key="5">
    <source>
        <dbReference type="ARBA" id="ARBA00022692"/>
    </source>
</evidence>
<evidence type="ECO:0000256" key="11">
    <source>
        <dbReference type="SAM" id="MobiDB-lite"/>
    </source>
</evidence>
<dbReference type="AlphaFoldDB" id="A0AAN9TMC8"/>
<dbReference type="PROSITE" id="PS00211">
    <property type="entry name" value="ABC_TRANSPORTER_1"/>
    <property type="match status" value="1"/>
</dbReference>
<evidence type="ECO:0000313" key="14">
    <source>
        <dbReference type="Proteomes" id="UP001367676"/>
    </source>
</evidence>
<feature type="domain" description="ABC transporter" evidence="12">
    <location>
        <begin position="5"/>
        <end position="223"/>
    </location>
</feature>
<dbReference type="GO" id="GO:0016887">
    <property type="term" value="F:ATP hydrolysis activity"/>
    <property type="evidence" value="ECO:0007669"/>
    <property type="project" value="InterPro"/>
</dbReference>
<evidence type="ECO:0000256" key="7">
    <source>
        <dbReference type="ARBA" id="ARBA00022989"/>
    </source>
</evidence>
<dbReference type="EC" id="3.2.1.143" evidence="3"/>
<evidence type="ECO:0000256" key="2">
    <source>
        <dbReference type="ARBA" id="ARBA00009545"/>
    </source>
</evidence>
<dbReference type="InterPro" id="IPR043926">
    <property type="entry name" value="ABCG_dom"/>
</dbReference>
<organism evidence="13 14">
    <name type="scientific">Parthenolecanium corni</name>
    <dbReference type="NCBI Taxonomy" id="536013"/>
    <lineage>
        <taxon>Eukaryota</taxon>
        <taxon>Metazoa</taxon>
        <taxon>Ecdysozoa</taxon>
        <taxon>Arthropoda</taxon>
        <taxon>Hexapoda</taxon>
        <taxon>Insecta</taxon>
        <taxon>Pterygota</taxon>
        <taxon>Neoptera</taxon>
        <taxon>Paraneoptera</taxon>
        <taxon>Hemiptera</taxon>
        <taxon>Sternorrhyncha</taxon>
        <taxon>Coccoidea</taxon>
        <taxon>Coccidae</taxon>
        <taxon>Parthenolecanium</taxon>
    </lineage>
</organism>
<feature type="region of interest" description="Disordered" evidence="11">
    <location>
        <begin position="875"/>
        <end position="904"/>
    </location>
</feature>
<feature type="active site" evidence="9">
    <location>
        <position position="627"/>
    </location>
</feature>
<accession>A0AAN9TMC8</accession>
<dbReference type="PANTHER" id="PTHR12837:SF15">
    <property type="entry name" value="POLY(ADP-RIBOSE) GLYCOHYDROLASE"/>
    <property type="match status" value="1"/>
</dbReference>
<feature type="binding site" evidence="10">
    <location>
        <position position="612"/>
    </location>
    <ligand>
        <name>substrate</name>
    </ligand>
</feature>
<feature type="compositionally biased region" description="Polar residues" evidence="11">
    <location>
        <begin position="875"/>
        <end position="888"/>
    </location>
</feature>
<evidence type="ECO:0000259" key="12">
    <source>
        <dbReference type="PROSITE" id="PS50893"/>
    </source>
</evidence>
<dbReference type="InterPro" id="IPR048362">
    <property type="entry name" value="PARG_helical"/>
</dbReference>
<dbReference type="EMBL" id="JBBCAQ010000034">
    <property type="protein sequence ID" value="KAK7579802.1"/>
    <property type="molecule type" value="Genomic_DNA"/>
</dbReference>
<keyword evidence="4" id="KW-0813">Transport</keyword>
<evidence type="ECO:0000256" key="1">
    <source>
        <dbReference type="ARBA" id="ARBA00004141"/>
    </source>
</evidence>
<proteinExistence type="inferred from homology"/>
<evidence type="ECO:0000256" key="8">
    <source>
        <dbReference type="ARBA" id="ARBA00023136"/>
    </source>
</evidence>
<dbReference type="GO" id="GO:0005975">
    <property type="term" value="P:carbohydrate metabolic process"/>
    <property type="evidence" value="ECO:0007669"/>
    <property type="project" value="InterPro"/>
</dbReference>
<dbReference type="InterPro" id="IPR046372">
    <property type="entry name" value="PARG_cat_C"/>
</dbReference>
<feature type="region of interest" description="Disordered" evidence="11">
    <location>
        <begin position="1146"/>
        <end position="1166"/>
    </location>
</feature>
<evidence type="ECO:0000256" key="6">
    <source>
        <dbReference type="ARBA" id="ARBA00022801"/>
    </source>
</evidence>
<keyword evidence="14" id="KW-1185">Reference proteome</keyword>
<feature type="binding site" evidence="10">
    <location>
        <position position="626"/>
    </location>
    <ligand>
        <name>substrate</name>
    </ligand>
</feature>
<dbReference type="GO" id="GO:0009225">
    <property type="term" value="P:nucleotide-sugar metabolic process"/>
    <property type="evidence" value="ECO:0007669"/>
    <property type="project" value="TreeGrafter"/>
</dbReference>
<dbReference type="Gene3D" id="3.40.50.300">
    <property type="entry name" value="P-loop containing nucleotide triphosphate hydrolases"/>
    <property type="match status" value="1"/>
</dbReference>
<evidence type="ECO:0000313" key="13">
    <source>
        <dbReference type="EMBL" id="KAK7579802.1"/>
    </source>
</evidence>
<dbReference type="InterPro" id="IPR017871">
    <property type="entry name" value="ABC_transporter-like_CS"/>
</dbReference>
<dbReference type="GO" id="GO:0005634">
    <property type="term" value="C:nucleus"/>
    <property type="evidence" value="ECO:0007669"/>
    <property type="project" value="TreeGrafter"/>
</dbReference>
<evidence type="ECO:0000256" key="3">
    <source>
        <dbReference type="ARBA" id="ARBA00012255"/>
    </source>
</evidence>
<dbReference type="SUPFAM" id="SSF52540">
    <property type="entry name" value="P-loop containing nucleoside triphosphate hydrolases"/>
    <property type="match status" value="1"/>
</dbReference>
<dbReference type="InterPro" id="IPR007724">
    <property type="entry name" value="Poly_GlycHdrlase"/>
</dbReference>
<feature type="compositionally biased region" description="Polar residues" evidence="11">
    <location>
        <begin position="974"/>
        <end position="992"/>
    </location>
</feature>
<comment type="subcellular location">
    <subcellularLocation>
        <location evidence="1">Membrane</location>
        <topology evidence="1">Multi-pass membrane protein</topology>
    </subcellularLocation>
</comment>
<dbReference type="GO" id="GO:0140359">
    <property type="term" value="F:ABC-type transporter activity"/>
    <property type="evidence" value="ECO:0007669"/>
    <property type="project" value="InterPro"/>
</dbReference>
<comment type="caution">
    <text evidence="13">The sequence shown here is derived from an EMBL/GenBank/DDBJ whole genome shotgun (WGS) entry which is preliminary data.</text>
</comment>
<sequence length="1187" mass="134103">MRNDLKSVDRYSLILSWQDVSAFTTPSLRAPERKKLINNGALEGRILLNGHEFTQEQMSNISGFVCQKDPMLENLTVYEHLSFAARLKMDESSTAFSRHKRVMKTVENLVLSHRLHISVASLSGGQKKRLSLAIQLLTEPKILFCDEPTTGLDSFSAVSVVKLLRNIANDGKMVICSIHQPASGIFELFDEVSLLVSSGSLGYHGPVGEVEEYFARLGMKCPENYNLSDFVISKITARPPSILDSENDEKRIEALVEKYRSSKLHEQLVADQYSAVINKEFVDTTKRMSLPAYTAWLKYVSIVFYAYEALTIDLWMKRPHIDEASWKGIHVSQLQTSLNHSQFPKLASNEEHTILFRIPVSFEQVPECFPSIFNRRDFWDSNHVKLPCSEKNVTRDRINRWDLIRNALTSQILSAEQLQAAILNYNSRYAEQWDFSTLHLFFEEAFDEVESALFFEDLLPRIVDLALRLPELITGGIPLLKRGHKRSVSLSQLQISCLLANAFLCTFPHRNSCKKDAEYFDYPDINFNRLFQSNYQDRTQCVLEKMKCLMNYFRRVTSKVPTGVVTYSRQLVPSNLYPNWSKSNKMLPHLYVSSEGTIEDDGFGLFQVDFANKFVGGGVIGSGCVQEEIRFVICPELILSRLFTQSLGENEALVITGCERFNKYKGYGSTFEWDGNYVDGTPSDEYGRKYCTIIALDALHFMRNPLDQYLPKNISRDLNKAYVGFSWNSRQKKEDLCAVATGNWGCGAFRGDPKLKAFLQLMAAGEVGRDLAYFTFGDKELRDGLAATHEFLVQNKVTIGKLYSLLGEYVSKEFFKTVGVFEFFRNEALKKPEMESGLSKMNVSSGLRRLEITKKRSFCYRTKVSDWFRPMNETNSSMAPFNSSKTDLNSSNMDDESSEEGELKIDEPESALIAEKRASEMRMLKNFYKQPTKDQSSSNVDAPSAEDCFEVLNKFKESLKRKTVTLKRVHVNKESNSSDVTQESKQNPVTDTNAEKVSGVENSCSDGEIKKSNTNVDGEADAKVPESSNANSVQNAEPSDNSECEKPEIDRVSDGVPEKIDIFDEVESRESCSIEQNALVDEAPEQTALEKEHSAILTSNNNSADESALENNIDIDCTVHSNSESTKAGKENLNHNRVETLSSLAARLKQSKTPKRTTPASSSRYSLNSLSASKKFKISDYFSPKSQ</sequence>
<dbReference type="Pfam" id="PF20811">
    <property type="entry name" value="PARG_cat_N"/>
    <property type="match status" value="1"/>
</dbReference>
<reference evidence="13 14" key="1">
    <citation type="submission" date="2024-03" db="EMBL/GenBank/DDBJ databases">
        <title>Adaptation during the transition from Ophiocordyceps entomopathogen to insect associate is accompanied by gene loss and intensified selection.</title>
        <authorList>
            <person name="Ward C.M."/>
            <person name="Onetto C.A."/>
            <person name="Borneman A.R."/>
        </authorList>
    </citation>
    <scope>NUCLEOTIDE SEQUENCE [LARGE SCALE GENOMIC DNA]</scope>
    <source>
        <strain evidence="13">AWRI1</strain>
        <tissue evidence="13">Single Adult Female</tissue>
    </source>
</reference>
<keyword evidence="5" id="KW-0812">Transmembrane</keyword>
<dbReference type="GO" id="GO:1990966">
    <property type="term" value="P:ATP generation from poly-ADP-D-ribose"/>
    <property type="evidence" value="ECO:0007669"/>
    <property type="project" value="TreeGrafter"/>
</dbReference>
<dbReference type="GO" id="GO:0016020">
    <property type="term" value="C:membrane"/>
    <property type="evidence" value="ECO:0007669"/>
    <property type="project" value="UniProtKB-SubCell"/>
</dbReference>
<gene>
    <name evidence="13" type="ORF">V9T40_000431</name>
</gene>
<dbReference type="InterPro" id="IPR027417">
    <property type="entry name" value="P-loop_NTPase"/>
</dbReference>
<keyword evidence="6" id="KW-0378">Hydrolase</keyword>
<evidence type="ECO:0000256" key="9">
    <source>
        <dbReference type="PIRSR" id="PIRSR607724-1"/>
    </source>
</evidence>
<dbReference type="GO" id="GO:0005737">
    <property type="term" value="C:cytoplasm"/>
    <property type="evidence" value="ECO:0007669"/>
    <property type="project" value="TreeGrafter"/>
</dbReference>
<dbReference type="Proteomes" id="UP001367676">
    <property type="component" value="Unassembled WGS sequence"/>
</dbReference>
<feature type="compositionally biased region" description="Polar residues" evidence="11">
    <location>
        <begin position="1026"/>
        <end position="1041"/>
    </location>
</feature>
<feature type="region of interest" description="Disordered" evidence="11">
    <location>
        <begin position="972"/>
        <end position="1058"/>
    </location>
</feature>